<dbReference type="EMBL" id="JAGPYM010000009">
    <property type="protein sequence ID" value="KAH6890344.1"/>
    <property type="molecule type" value="Genomic_DNA"/>
</dbReference>
<dbReference type="Proteomes" id="UP000777438">
    <property type="component" value="Unassembled WGS sequence"/>
</dbReference>
<evidence type="ECO:0000313" key="2">
    <source>
        <dbReference type="Proteomes" id="UP000777438"/>
    </source>
</evidence>
<name>A0A9P8W5F6_9HYPO</name>
<reference evidence="1 2" key="1">
    <citation type="journal article" date="2021" name="Nat. Commun.">
        <title>Genetic determinants of endophytism in the Arabidopsis root mycobiome.</title>
        <authorList>
            <person name="Mesny F."/>
            <person name="Miyauchi S."/>
            <person name="Thiergart T."/>
            <person name="Pickel B."/>
            <person name="Atanasova L."/>
            <person name="Karlsson M."/>
            <person name="Huettel B."/>
            <person name="Barry K.W."/>
            <person name="Haridas S."/>
            <person name="Chen C."/>
            <person name="Bauer D."/>
            <person name="Andreopoulos W."/>
            <person name="Pangilinan J."/>
            <person name="LaButti K."/>
            <person name="Riley R."/>
            <person name="Lipzen A."/>
            <person name="Clum A."/>
            <person name="Drula E."/>
            <person name="Henrissat B."/>
            <person name="Kohler A."/>
            <person name="Grigoriev I.V."/>
            <person name="Martin F.M."/>
            <person name="Hacquard S."/>
        </authorList>
    </citation>
    <scope>NUCLEOTIDE SEQUENCE [LARGE SCALE GENOMIC DNA]</scope>
    <source>
        <strain evidence="1 2">MPI-CAGE-CH-0241</strain>
    </source>
</reference>
<keyword evidence="2" id="KW-1185">Reference proteome</keyword>
<organism evidence="1 2">
    <name type="scientific">Thelonectria olida</name>
    <dbReference type="NCBI Taxonomy" id="1576542"/>
    <lineage>
        <taxon>Eukaryota</taxon>
        <taxon>Fungi</taxon>
        <taxon>Dikarya</taxon>
        <taxon>Ascomycota</taxon>
        <taxon>Pezizomycotina</taxon>
        <taxon>Sordariomycetes</taxon>
        <taxon>Hypocreomycetidae</taxon>
        <taxon>Hypocreales</taxon>
        <taxon>Nectriaceae</taxon>
        <taxon>Thelonectria</taxon>
    </lineage>
</organism>
<gene>
    <name evidence="1" type="ORF">B0T10DRAFT_316415</name>
</gene>
<evidence type="ECO:0000313" key="1">
    <source>
        <dbReference type="EMBL" id="KAH6890344.1"/>
    </source>
</evidence>
<protein>
    <submittedName>
        <fullName evidence="1">Uncharacterized protein</fullName>
    </submittedName>
</protein>
<sequence>MLGSALAGPYLGSFLPLRTYLRTNTYMCLRGRACQSGASCLYNSPCPPLGANKGVPTLRMEERHHVTINLQVLDRQLKAAPHFCPSVTKYLVRTLPSYLPQGTLPYEYVQLGSSGLLWVLFLPDPAAALAGQVRLLPSFFLSFFPITTTGCCYLTSLPFPNLSHTTFLQHHQSGDCDFLRLFLALSSSPFSSLLSFPSASYRFLLRTRPFRLPCPFSFPSQFFFSFPLLLALALALALAPSPPSILPSSVLFGVGSIVTLGSQGSGVSYLNGDSIFISKASVDPPPCLSRVDSNRYSFGLQLDIRLESRHLFALRLSLLALQKNKKTIYWLLLS</sequence>
<dbReference type="AlphaFoldDB" id="A0A9P8W5F6"/>
<accession>A0A9P8W5F6</accession>
<comment type="caution">
    <text evidence="1">The sequence shown here is derived from an EMBL/GenBank/DDBJ whole genome shotgun (WGS) entry which is preliminary data.</text>
</comment>
<proteinExistence type="predicted"/>